<gene>
    <name evidence="8" type="ORF">PTSG_12733</name>
</gene>
<dbReference type="AlphaFoldDB" id="F2UJS5"/>
<evidence type="ECO:0000256" key="5">
    <source>
        <dbReference type="ARBA" id="ARBA00023136"/>
    </source>
</evidence>
<dbReference type="KEGG" id="sre:PTSG_12733"/>
<evidence type="ECO:0000256" key="3">
    <source>
        <dbReference type="ARBA" id="ARBA00022692"/>
    </source>
</evidence>
<dbReference type="InterPro" id="IPR011701">
    <property type="entry name" value="MFS"/>
</dbReference>
<feature type="transmembrane region" description="Helical" evidence="6">
    <location>
        <begin position="182"/>
        <end position="204"/>
    </location>
</feature>
<keyword evidence="3 6" id="KW-0812">Transmembrane</keyword>
<keyword evidence="4 6" id="KW-1133">Transmembrane helix</keyword>
<sequence>MVEGHPKRFVAAAVAGVAYTQCYFLRKLVSSSTVYLRESAGFPETVIGAITSAFALAYGLSRVPGGLITDKLGARTTLAASLFISAALTIAVTCIANANIFYILWFLHGMCQASAWPACARLLKDLFPDRERAFWWAAVSTSQNVGAALTPILVAHIYTWFQERNAQFPLPIFPHAEADATWRFPFLVLALLCLPVVILAYALVPSYTVPREPAQNKATASKHKGADKPTPSWWNGISQLPSAIFLITIANMLIYAVRDIIGNWLLLIFHETRGFDPARGASVLALFEIGGITGGLLAGIASDKVFGGRRGPIFGICSFGLLLSCTAVSFAHSYAAICAVFFSLGLFLFGPQTLVGLFAMETAPPHLDSFAAGIVGLCAQLGGITAGYPVSLLKTACGWDCVLLAMPVIALLCFAASVPLWHVKPYGAQPKSSKRSQKKKKKKKVL</sequence>
<dbReference type="OMA" id="NAWFQGW"/>
<dbReference type="GO" id="GO:0012505">
    <property type="term" value="C:endomembrane system"/>
    <property type="evidence" value="ECO:0007669"/>
    <property type="project" value="UniProtKB-SubCell"/>
</dbReference>
<dbReference type="PANTHER" id="PTHR43826:SF3">
    <property type="entry name" value="GLUCOSE-6-PHOSPHATE EXCHANGER SLC37A4"/>
    <property type="match status" value="1"/>
</dbReference>
<evidence type="ECO:0000256" key="4">
    <source>
        <dbReference type="ARBA" id="ARBA00022989"/>
    </source>
</evidence>
<feature type="transmembrane region" description="Helical" evidence="6">
    <location>
        <begin position="402"/>
        <end position="423"/>
    </location>
</feature>
<evidence type="ECO:0000259" key="7">
    <source>
        <dbReference type="PROSITE" id="PS50850"/>
    </source>
</evidence>
<dbReference type="InterPro" id="IPR036259">
    <property type="entry name" value="MFS_trans_sf"/>
</dbReference>
<name>F2UJS5_SALR5</name>
<dbReference type="GO" id="GO:0061513">
    <property type="term" value="F:glucose 6-phosphate:phosphate antiporter activity"/>
    <property type="evidence" value="ECO:0007669"/>
    <property type="project" value="TreeGrafter"/>
</dbReference>
<reference evidence="8" key="1">
    <citation type="submission" date="2009-08" db="EMBL/GenBank/DDBJ databases">
        <title>Annotation of Salpingoeca rosetta.</title>
        <authorList>
            <consortium name="The Broad Institute Genome Sequencing Platform"/>
            <person name="Russ C."/>
            <person name="Cuomo C."/>
            <person name="Burger G."/>
            <person name="Gray M.W."/>
            <person name="Holland P.W.H."/>
            <person name="King N."/>
            <person name="Lang F.B.F."/>
            <person name="Roger A.J."/>
            <person name="Ruiz-Trillo I."/>
            <person name="Young S.K."/>
            <person name="Zeng Q."/>
            <person name="Gargeya S."/>
            <person name="Alvarado L."/>
            <person name="Berlin A."/>
            <person name="Chapman S.B."/>
            <person name="Chen Z."/>
            <person name="Freedman E."/>
            <person name="Gellesch M."/>
            <person name="Goldberg J."/>
            <person name="Griggs A."/>
            <person name="Gujja S."/>
            <person name="Heilman E."/>
            <person name="Heiman D."/>
            <person name="Howarth C."/>
            <person name="Mehta T."/>
            <person name="Neiman D."/>
            <person name="Pearson M."/>
            <person name="Roberts A."/>
            <person name="Saif S."/>
            <person name="Shea T."/>
            <person name="Shenoy N."/>
            <person name="Sisk P."/>
            <person name="Stolte C."/>
            <person name="Sykes S."/>
            <person name="White J."/>
            <person name="Yandava C."/>
            <person name="Haas B."/>
            <person name="Nusbaum C."/>
            <person name="Birren B."/>
        </authorList>
    </citation>
    <scope>NUCLEOTIDE SEQUENCE [LARGE SCALE GENOMIC DNA]</scope>
    <source>
        <strain evidence="8">ATCC 50818</strain>
    </source>
</reference>
<feature type="domain" description="Major facilitator superfamily (MFS) profile" evidence="7">
    <location>
        <begin position="11"/>
        <end position="428"/>
    </location>
</feature>
<dbReference type="PANTHER" id="PTHR43826">
    <property type="entry name" value="GLUCOSE-6-PHOSPHATE EXCHANGER SLC37A4"/>
    <property type="match status" value="1"/>
</dbReference>
<dbReference type="FunCoup" id="F2UJS5">
    <property type="interactions" value="25"/>
</dbReference>
<keyword evidence="9" id="KW-1185">Reference proteome</keyword>
<dbReference type="GO" id="GO:0016020">
    <property type="term" value="C:membrane"/>
    <property type="evidence" value="ECO:0007669"/>
    <property type="project" value="InterPro"/>
</dbReference>
<dbReference type="PIRSF" id="PIRSF002808">
    <property type="entry name" value="Hexose_phosphate_transp"/>
    <property type="match status" value="1"/>
</dbReference>
<dbReference type="Gene3D" id="1.20.1250.20">
    <property type="entry name" value="MFS general substrate transporter like domains"/>
    <property type="match status" value="2"/>
</dbReference>
<dbReference type="STRING" id="946362.F2UJS5"/>
<evidence type="ECO:0000256" key="6">
    <source>
        <dbReference type="SAM" id="Phobius"/>
    </source>
</evidence>
<dbReference type="InterPro" id="IPR020846">
    <property type="entry name" value="MFS_dom"/>
</dbReference>
<dbReference type="eggNOG" id="KOG2533">
    <property type="taxonomic scope" value="Eukaryota"/>
</dbReference>
<organism evidence="9">
    <name type="scientific">Salpingoeca rosetta (strain ATCC 50818 / BSB-021)</name>
    <dbReference type="NCBI Taxonomy" id="946362"/>
    <lineage>
        <taxon>Eukaryota</taxon>
        <taxon>Choanoflagellata</taxon>
        <taxon>Craspedida</taxon>
        <taxon>Salpingoecidae</taxon>
        <taxon>Salpingoeca</taxon>
    </lineage>
</organism>
<evidence type="ECO:0000256" key="2">
    <source>
        <dbReference type="ARBA" id="ARBA00009598"/>
    </source>
</evidence>
<dbReference type="SUPFAM" id="SSF103473">
    <property type="entry name" value="MFS general substrate transporter"/>
    <property type="match status" value="1"/>
</dbReference>
<feature type="transmembrane region" description="Helical" evidence="6">
    <location>
        <begin position="370"/>
        <end position="390"/>
    </location>
</feature>
<dbReference type="PROSITE" id="PS50850">
    <property type="entry name" value="MFS"/>
    <property type="match status" value="1"/>
</dbReference>
<dbReference type="InterPro" id="IPR000849">
    <property type="entry name" value="Sugar_P_transporter"/>
</dbReference>
<feature type="transmembrane region" description="Helical" evidence="6">
    <location>
        <begin position="281"/>
        <end position="301"/>
    </location>
</feature>
<evidence type="ECO:0000256" key="1">
    <source>
        <dbReference type="ARBA" id="ARBA00004127"/>
    </source>
</evidence>
<dbReference type="InterPro" id="IPR051337">
    <property type="entry name" value="OPA_Antiporter"/>
</dbReference>
<evidence type="ECO:0000313" key="8">
    <source>
        <dbReference type="EMBL" id="EGD77374.1"/>
    </source>
</evidence>
<dbReference type="GeneID" id="16071276"/>
<dbReference type="Pfam" id="PF07690">
    <property type="entry name" value="MFS_1"/>
    <property type="match status" value="1"/>
</dbReference>
<dbReference type="RefSeq" id="XP_004990718.1">
    <property type="nucleotide sequence ID" value="XM_004990661.1"/>
</dbReference>
<feature type="transmembrane region" description="Helical" evidence="6">
    <location>
        <begin position="80"/>
        <end position="107"/>
    </location>
</feature>
<proteinExistence type="inferred from homology"/>
<comment type="subcellular location">
    <subcellularLocation>
        <location evidence="1">Endomembrane system</location>
        <topology evidence="1">Multi-pass membrane protein</topology>
    </subcellularLocation>
</comment>
<dbReference type="EMBL" id="GL832977">
    <property type="protein sequence ID" value="EGD77374.1"/>
    <property type="molecule type" value="Genomic_DNA"/>
</dbReference>
<dbReference type="InParanoid" id="F2UJS5"/>
<feature type="transmembrane region" description="Helical" evidence="6">
    <location>
        <begin position="338"/>
        <end position="358"/>
    </location>
</feature>
<evidence type="ECO:0000313" key="9">
    <source>
        <dbReference type="Proteomes" id="UP000007799"/>
    </source>
</evidence>
<dbReference type="GO" id="GO:0035435">
    <property type="term" value="P:phosphate ion transmembrane transport"/>
    <property type="evidence" value="ECO:0007669"/>
    <property type="project" value="TreeGrafter"/>
</dbReference>
<comment type="similarity">
    <text evidence="2">Belongs to the major facilitator superfamily. Organophosphate:Pi antiporter (OPA) (TC 2.A.1.4) family.</text>
</comment>
<feature type="transmembrane region" description="Helical" evidence="6">
    <location>
        <begin position="46"/>
        <end position="68"/>
    </location>
</feature>
<accession>F2UJS5</accession>
<feature type="transmembrane region" description="Helical" evidence="6">
    <location>
        <begin position="133"/>
        <end position="161"/>
    </location>
</feature>
<protein>
    <recommendedName>
        <fullName evidence="7">Major facilitator superfamily (MFS) profile domain-containing protein</fullName>
    </recommendedName>
</protein>
<keyword evidence="5 6" id="KW-0472">Membrane</keyword>
<feature type="transmembrane region" description="Helical" evidence="6">
    <location>
        <begin position="313"/>
        <end position="331"/>
    </location>
</feature>
<dbReference type="Proteomes" id="UP000007799">
    <property type="component" value="Unassembled WGS sequence"/>
</dbReference>
<feature type="transmembrane region" description="Helical" evidence="6">
    <location>
        <begin position="243"/>
        <end position="269"/>
    </location>
</feature>
<dbReference type="OrthoDB" id="3639251at2759"/>